<keyword evidence="2" id="KW-1185">Reference proteome</keyword>
<dbReference type="Proteomes" id="UP000186817">
    <property type="component" value="Unassembled WGS sequence"/>
</dbReference>
<accession>A0A1Q9A828</accession>
<protein>
    <submittedName>
        <fullName evidence="1">Uncharacterized protein</fullName>
    </submittedName>
</protein>
<reference evidence="1 2" key="1">
    <citation type="submission" date="2016-02" db="EMBL/GenBank/DDBJ databases">
        <title>Genome analysis of coral dinoflagellate symbionts highlights evolutionary adaptations to a symbiotic lifestyle.</title>
        <authorList>
            <person name="Aranda M."/>
            <person name="Li Y."/>
            <person name="Liew Y.J."/>
            <person name="Baumgarten S."/>
            <person name="Simakov O."/>
            <person name="Wilson M."/>
            <person name="Piel J."/>
            <person name="Ashoor H."/>
            <person name="Bougouffa S."/>
            <person name="Bajic V.B."/>
            <person name="Ryu T."/>
            <person name="Ravasi T."/>
            <person name="Bayer T."/>
            <person name="Micklem G."/>
            <person name="Kim H."/>
            <person name="Bhak J."/>
            <person name="Lajeunesse T.C."/>
            <person name="Voolstra C.R."/>
        </authorList>
    </citation>
    <scope>NUCLEOTIDE SEQUENCE [LARGE SCALE GENOMIC DNA]</scope>
    <source>
        <strain evidence="1 2">CCMP2467</strain>
    </source>
</reference>
<gene>
    <name evidence="1" type="ORF">AK812_SmicGene48656</name>
</gene>
<organism evidence="1 2">
    <name type="scientific">Symbiodinium microadriaticum</name>
    <name type="common">Dinoflagellate</name>
    <name type="synonym">Zooxanthella microadriatica</name>
    <dbReference type="NCBI Taxonomy" id="2951"/>
    <lineage>
        <taxon>Eukaryota</taxon>
        <taxon>Sar</taxon>
        <taxon>Alveolata</taxon>
        <taxon>Dinophyceae</taxon>
        <taxon>Suessiales</taxon>
        <taxon>Symbiodiniaceae</taxon>
        <taxon>Symbiodinium</taxon>
    </lineage>
</organism>
<dbReference type="AlphaFoldDB" id="A0A1Q9A828"/>
<name>A0A1Q9A828_SYMMI</name>
<dbReference type="EMBL" id="LSRX01008522">
    <property type="protein sequence ID" value="OLP50730.1"/>
    <property type="molecule type" value="Genomic_DNA"/>
</dbReference>
<sequence>MDSLKGHFVQQLRNHSALAVTLEDSCKSIPRVINKMLVELARADWMDAEVRCNASMVFVRQGGNQCPLDVNQWAELLESYAGARRRPELLQSAMQSLKPLGGISRVNVKDIHKLLMRCPDACC</sequence>
<evidence type="ECO:0000313" key="1">
    <source>
        <dbReference type="EMBL" id="OLP50730.1"/>
    </source>
</evidence>
<proteinExistence type="predicted"/>
<evidence type="ECO:0000313" key="2">
    <source>
        <dbReference type="Proteomes" id="UP000186817"/>
    </source>
</evidence>
<comment type="caution">
    <text evidence="1">The sequence shown here is derived from an EMBL/GenBank/DDBJ whole genome shotgun (WGS) entry which is preliminary data.</text>
</comment>